<gene>
    <name evidence="1" type="ORF">LPJ66_009814</name>
</gene>
<evidence type="ECO:0000313" key="2">
    <source>
        <dbReference type="Proteomes" id="UP001150581"/>
    </source>
</evidence>
<dbReference type="Proteomes" id="UP001150581">
    <property type="component" value="Unassembled WGS sequence"/>
</dbReference>
<reference evidence="1" key="1">
    <citation type="submission" date="2022-07" db="EMBL/GenBank/DDBJ databases">
        <title>Phylogenomic reconstructions and comparative analyses of Kickxellomycotina fungi.</title>
        <authorList>
            <person name="Reynolds N.K."/>
            <person name="Stajich J.E."/>
            <person name="Barry K."/>
            <person name="Grigoriev I.V."/>
            <person name="Crous P."/>
            <person name="Smith M.E."/>
        </authorList>
    </citation>
    <scope>NUCLEOTIDE SEQUENCE</scope>
    <source>
        <strain evidence="1">Benny 63K</strain>
    </source>
</reference>
<protein>
    <submittedName>
        <fullName evidence="1">Uncharacterized protein</fullName>
    </submittedName>
</protein>
<name>A0ACC1I8E8_9FUNG</name>
<keyword evidence="2" id="KW-1185">Reference proteome</keyword>
<sequence>MDNNNSDIGADSSHVGSLINSDSVLSGLDQQVLREWISQWTFHSHEFSALAQPLIRGCPQSLLDAHAAQTSTYLAHGHTLQRSLRLSTLSYQDMRETPLRMPAMEVVIAGAQYYKKAHHHHHSEKSHVADYAECLRLLSMWGVDVDQVDIGGFTAFMRAAQGEAGLELAAVLLDLGANVDHRSRFGGVALHEALMARDRRAVAFLRRQGGSLDICDYDGVSPRDIVALIL</sequence>
<dbReference type="EMBL" id="JANBPG010002361">
    <property type="protein sequence ID" value="KAJ1886064.1"/>
    <property type="molecule type" value="Genomic_DNA"/>
</dbReference>
<organism evidence="1 2">
    <name type="scientific">Kickxella alabastrina</name>
    <dbReference type="NCBI Taxonomy" id="61397"/>
    <lineage>
        <taxon>Eukaryota</taxon>
        <taxon>Fungi</taxon>
        <taxon>Fungi incertae sedis</taxon>
        <taxon>Zoopagomycota</taxon>
        <taxon>Kickxellomycotina</taxon>
        <taxon>Kickxellomycetes</taxon>
        <taxon>Kickxellales</taxon>
        <taxon>Kickxellaceae</taxon>
        <taxon>Kickxella</taxon>
    </lineage>
</organism>
<evidence type="ECO:0000313" key="1">
    <source>
        <dbReference type="EMBL" id="KAJ1886064.1"/>
    </source>
</evidence>
<proteinExistence type="predicted"/>
<comment type="caution">
    <text evidence="1">The sequence shown here is derived from an EMBL/GenBank/DDBJ whole genome shotgun (WGS) entry which is preliminary data.</text>
</comment>
<accession>A0ACC1I8E8</accession>